<dbReference type="InterPro" id="IPR029479">
    <property type="entry name" value="Nitroreductase"/>
</dbReference>
<keyword evidence="2" id="KW-0560">Oxidoreductase</keyword>
<evidence type="ECO:0000259" key="4">
    <source>
        <dbReference type="Pfam" id="PF00881"/>
    </source>
</evidence>
<feature type="compositionally biased region" description="Polar residues" evidence="3">
    <location>
        <begin position="185"/>
        <end position="194"/>
    </location>
</feature>
<comment type="caution">
    <text evidence="5">The sequence shown here is derived from an EMBL/GenBank/DDBJ whole genome shotgun (WGS) entry which is preliminary data.</text>
</comment>
<dbReference type="PANTHER" id="PTHR43673:SF10">
    <property type="entry name" value="NADH DEHYDROGENASE_NAD(P)H NITROREDUCTASE XCC3605-RELATED"/>
    <property type="match status" value="1"/>
</dbReference>
<evidence type="ECO:0000256" key="3">
    <source>
        <dbReference type="SAM" id="MobiDB-lite"/>
    </source>
</evidence>
<protein>
    <submittedName>
        <fullName evidence="5">Nitroreductase family protein</fullName>
    </submittedName>
</protein>
<evidence type="ECO:0000256" key="1">
    <source>
        <dbReference type="ARBA" id="ARBA00007118"/>
    </source>
</evidence>
<dbReference type="InterPro" id="IPR000415">
    <property type="entry name" value="Nitroreductase-like"/>
</dbReference>
<dbReference type="Pfam" id="PF00881">
    <property type="entry name" value="Nitroreductase"/>
    <property type="match status" value="1"/>
</dbReference>
<accession>A0ABW6T3H2</accession>
<evidence type="ECO:0000313" key="5">
    <source>
        <dbReference type="EMBL" id="MFF3670709.1"/>
    </source>
</evidence>
<dbReference type="Proteomes" id="UP001602013">
    <property type="component" value="Unassembled WGS sequence"/>
</dbReference>
<comment type="similarity">
    <text evidence="1">Belongs to the nitroreductase family.</text>
</comment>
<sequence>MIATRLGRFVTTSPALTSFAARRFSPLQFDPEHVASNDEVDVLLEAAGRAPSAGNSQPWAFIVGKRGDGVHAKLVRHLSRSSSAWAPGASMLVANLSQRFVEDTEMDYSEFAHYDLGQAVAHLTFQAHAMGMSVHQFRAFDQDAVAREFSVPSHWEVTTMAAIGVPTAEAWSMTGAGTSRERRSPTQITWARGS</sequence>
<dbReference type="PANTHER" id="PTHR43673">
    <property type="entry name" value="NAD(P)H NITROREDUCTASE YDGI-RELATED"/>
    <property type="match status" value="1"/>
</dbReference>
<keyword evidence="6" id="KW-1185">Reference proteome</keyword>
<reference evidence="5 6" key="1">
    <citation type="submission" date="2024-10" db="EMBL/GenBank/DDBJ databases">
        <title>The Natural Products Discovery Center: Release of the First 8490 Sequenced Strains for Exploring Actinobacteria Biosynthetic Diversity.</title>
        <authorList>
            <person name="Kalkreuter E."/>
            <person name="Kautsar S.A."/>
            <person name="Yang D."/>
            <person name="Bader C.D."/>
            <person name="Teijaro C.N."/>
            <person name="Fluegel L."/>
            <person name="Davis C.M."/>
            <person name="Simpson J.R."/>
            <person name="Lauterbach L."/>
            <person name="Steele A.D."/>
            <person name="Gui C."/>
            <person name="Meng S."/>
            <person name="Li G."/>
            <person name="Viehrig K."/>
            <person name="Ye F."/>
            <person name="Su P."/>
            <person name="Kiefer A.F."/>
            <person name="Nichols A."/>
            <person name="Cepeda A.J."/>
            <person name="Yan W."/>
            <person name="Fan B."/>
            <person name="Jiang Y."/>
            <person name="Adhikari A."/>
            <person name="Zheng C.-J."/>
            <person name="Schuster L."/>
            <person name="Cowan T.M."/>
            <person name="Smanski M.J."/>
            <person name="Chevrette M.G."/>
            <person name="De Carvalho L.P.S."/>
            <person name="Shen B."/>
        </authorList>
    </citation>
    <scope>NUCLEOTIDE SEQUENCE [LARGE SCALE GENOMIC DNA]</scope>
    <source>
        <strain evidence="5 6">NPDC002173</strain>
    </source>
</reference>
<dbReference type="SUPFAM" id="SSF55469">
    <property type="entry name" value="FMN-dependent nitroreductase-like"/>
    <property type="match status" value="1"/>
</dbReference>
<feature type="region of interest" description="Disordered" evidence="3">
    <location>
        <begin position="173"/>
        <end position="194"/>
    </location>
</feature>
<evidence type="ECO:0000313" key="6">
    <source>
        <dbReference type="Proteomes" id="UP001602013"/>
    </source>
</evidence>
<gene>
    <name evidence="5" type="ORF">ACFYXI_34495</name>
</gene>
<dbReference type="EMBL" id="JBIASD010000034">
    <property type="protein sequence ID" value="MFF3670709.1"/>
    <property type="molecule type" value="Genomic_DNA"/>
</dbReference>
<feature type="domain" description="Nitroreductase" evidence="4">
    <location>
        <begin position="21"/>
        <end position="74"/>
    </location>
</feature>
<dbReference type="Gene3D" id="3.40.109.10">
    <property type="entry name" value="NADH Oxidase"/>
    <property type="match status" value="1"/>
</dbReference>
<name>A0ABW6T3H2_9ACTN</name>
<organism evidence="5 6">
    <name type="scientific">Microtetraspora malaysiensis</name>
    <dbReference type="NCBI Taxonomy" id="161358"/>
    <lineage>
        <taxon>Bacteria</taxon>
        <taxon>Bacillati</taxon>
        <taxon>Actinomycetota</taxon>
        <taxon>Actinomycetes</taxon>
        <taxon>Streptosporangiales</taxon>
        <taxon>Streptosporangiaceae</taxon>
        <taxon>Microtetraspora</taxon>
    </lineage>
</organism>
<proteinExistence type="inferred from homology"/>
<dbReference type="RefSeq" id="WP_387416918.1">
    <property type="nucleotide sequence ID" value="NZ_JBIASD010000034.1"/>
</dbReference>
<evidence type="ECO:0000256" key="2">
    <source>
        <dbReference type="ARBA" id="ARBA00023002"/>
    </source>
</evidence>